<organism evidence="2 3">
    <name type="scientific">Candidatus Nitrohelix vancouverensis</name>
    <dbReference type="NCBI Taxonomy" id="2705534"/>
    <lineage>
        <taxon>Bacteria</taxon>
        <taxon>Pseudomonadati</taxon>
        <taxon>Nitrospinota/Tectimicrobiota group</taxon>
        <taxon>Nitrospinota</taxon>
        <taxon>Nitrospinia</taxon>
        <taxon>Nitrospinales</taxon>
        <taxon>Nitrospinaceae</taxon>
        <taxon>Candidatus Nitrohelix</taxon>
    </lineage>
</organism>
<dbReference type="PROSITE" id="PS51257">
    <property type="entry name" value="PROKAR_LIPOPROTEIN"/>
    <property type="match status" value="1"/>
</dbReference>
<reference evidence="3" key="1">
    <citation type="submission" date="2020-02" db="EMBL/GenBank/DDBJ databases">
        <title>Genomic and physiological characterization of two novel Nitrospinaceae genera.</title>
        <authorList>
            <person name="Mueller A.J."/>
            <person name="Jung M.-Y."/>
            <person name="Strachan C.R."/>
            <person name="Herbold C.W."/>
            <person name="Kirkegaard R.H."/>
            <person name="Daims H."/>
        </authorList>
    </citation>
    <scope>NUCLEOTIDE SEQUENCE [LARGE SCALE GENOMIC DNA]</scope>
</reference>
<evidence type="ECO:0000313" key="2">
    <source>
        <dbReference type="EMBL" id="QPJ65558.1"/>
    </source>
</evidence>
<accession>A0A7T0C2Z7</accession>
<protein>
    <submittedName>
        <fullName evidence="2">Uncharacterized protein</fullName>
    </submittedName>
</protein>
<dbReference type="PANTHER" id="PTHR37530:SF1">
    <property type="entry name" value="OUTER MEMBRANE PROTEIN SLP"/>
    <property type="match status" value="1"/>
</dbReference>
<evidence type="ECO:0000313" key="3">
    <source>
        <dbReference type="Proteomes" id="UP000594464"/>
    </source>
</evidence>
<evidence type="ECO:0000256" key="1">
    <source>
        <dbReference type="SAM" id="SignalP"/>
    </source>
</evidence>
<dbReference type="PANTHER" id="PTHR37530">
    <property type="entry name" value="OUTER MEMBRANE PROTEIN SLP"/>
    <property type="match status" value="1"/>
</dbReference>
<proteinExistence type="predicted"/>
<dbReference type="AlphaFoldDB" id="A0A7T0C2Z7"/>
<keyword evidence="1" id="KW-0732">Signal</keyword>
<dbReference type="EMBL" id="CP048620">
    <property type="protein sequence ID" value="QPJ65558.1"/>
    <property type="molecule type" value="Genomic_DNA"/>
</dbReference>
<dbReference type="KEGG" id="nva:G3M78_09200"/>
<dbReference type="Proteomes" id="UP000594464">
    <property type="component" value="Chromosome"/>
</dbReference>
<dbReference type="InterPro" id="IPR004658">
    <property type="entry name" value="OMP_Slp"/>
</dbReference>
<name>A0A7T0C2Z7_9BACT</name>
<feature type="signal peptide" evidence="1">
    <location>
        <begin position="1"/>
        <end position="18"/>
    </location>
</feature>
<dbReference type="Pfam" id="PF03843">
    <property type="entry name" value="Slp"/>
    <property type="match status" value="1"/>
</dbReference>
<dbReference type="GO" id="GO:0019867">
    <property type="term" value="C:outer membrane"/>
    <property type="evidence" value="ECO:0007669"/>
    <property type="project" value="InterPro"/>
</dbReference>
<gene>
    <name evidence="2" type="ORF">G3M78_09200</name>
</gene>
<sequence>MIAVRWFFLLAFALVSCAPFHLSEWIDQKEEASFEEIKASEASFKGKVVVWGGTMVAHGVDAQGNWLEMVQRPLDLNWRPLLNDESSGRFLVYFKSGEIDLKEVREGRLATFAGMVAQGQTRTLGQRAYEYPALDYRDHHFWSPRSNPGFRFHFGLNASF</sequence>
<feature type="chain" id="PRO_5032664015" evidence="1">
    <location>
        <begin position="19"/>
        <end position="160"/>
    </location>
</feature>